<gene>
    <name evidence="3" type="ordered locus">VMUT_2043</name>
</gene>
<dbReference type="STRING" id="985053.VMUT_2043"/>
<proteinExistence type="predicted"/>
<dbReference type="KEGG" id="vmo:VMUT_2043"/>
<dbReference type="eggNOG" id="arCOG00362">
    <property type="taxonomic scope" value="Archaea"/>
</dbReference>
<dbReference type="SUPFAM" id="SSF52540">
    <property type="entry name" value="P-loop containing nucleoside triphosphate hydrolases"/>
    <property type="match status" value="1"/>
</dbReference>
<organism evidence="3 4">
    <name type="scientific">Vulcanisaeta moutnovskia (strain 768-28)</name>
    <dbReference type="NCBI Taxonomy" id="985053"/>
    <lineage>
        <taxon>Archaea</taxon>
        <taxon>Thermoproteota</taxon>
        <taxon>Thermoprotei</taxon>
        <taxon>Thermoproteales</taxon>
        <taxon>Thermoproteaceae</taxon>
        <taxon>Vulcanisaeta</taxon>
    </lineage>
</organism>
<dbReference type="AlphaFoldDB" id="F0QWM3"/>
<keyword evidence="1" id="KW-0547">Nucleotide-binding</keyword>
<reference evidence="3 4" key="1">
    <citation type="journal article" date="2011" name="J. Bacteriol.">
        <title>Complete genome sequence of 'Vulcanisaeta moutnovskia' strain 768-28, a novel member of the hyperthermophilic crenarchaeal genus vulcanisaeta.</title>
        <authorList>
            <person name="Gumerov V.M."/>
            <person name="Mardanov A.V."/>
            <person name="Beletsky A.V."/>
            <person name="Prokofeva M.I."/>
            <person name="Bonch-Osmolovskaya E.A."/>
            <person name="Ravin N.V."/>
            <person name="Skryabin K.G."/>
        </authorList>
    </citation>
    <scope>NUCLEOTIDE SEQUENCE [LARGE SCALE GENOMIC DNA]</scope>
    <source>
        <strain evidence="3 4">768-28</strain>
    </source>
</reference>
<evidence type="ECO:0000256" key="1">
    <source>
        <dbReference type="ARBA" id="ARBA00022741"/>
    </source>
</evidence>
<accession>F0QWM3</accession>
<dbReference type="Proteomes" id="UP000007485">
    <property type="component" value="Chromosome"/>
</dbReference>
<evidence type="ECO:0000256" key="2">
    <source>
        <dbReference type="ARBA" id="ARBA00023134"/>
    </source>
</evidence>
<dbReference type="GO" id="GO:0003924">
    <property type="term" value="F:GTPase activity"/>
    <property type="evidence" value="ECO:0007669"/>
    <property type="project" value="InterPro"/>
</dbReference>
<keyword evidence="2" id="KW-0342">GTP-binding</keyword>
<dbReference type="Pfam" id="PF00025">
    <property type="entry name" value="Arf"/>
    <property type="match status" value="1"/>
</dbReference>
<protein>
    <submittedName>
        <fullName evidence="3">Small GTP-binding protein</fullName>
    </submittedName>
</protein>
<dbReference type="InterPro" id="IPR052705">
    <property type="entry name" value="Gliding_Motility_GTPase"/>
</dbReference>
<dbReference type="EMBL" id="CP002529">
    <property type="protein sequence ID" value="ADY02240.1"/>
    <property type="molecule type" value="Genomic_DNA"/>
</dbReference>
<dbReference type="GO" id="GO:0005525">
    <property type="term" value="F:GTP binding"/>
    <property type="evidence" value="ECO:0007669"/>
    <property type="project" value="UniProtKB-KW"/>
</dbReference>
<keyword evidence="4" id="KW-1185">Reference proteome</keyword>
<dbReference type="PANTHER" id="PTHR42708">
    <property type="entry name" value="ATP/GTP-BINDING PROTEIN-RELATED"/>
    <property type="match status" value="1"/>
</dbReference>
<evidence type="ECO:0000313" key="4">
    <source>
        <dbReference type="Proteomes" id="UP000007485"/>
    </source>
</evidence>
<dbReference type="Gene3D" id="3.40.50.300">
    <property type="entry name" value="P-loop containing nucleotide triphosphate hydrolases"/>
    <property type="match status" value="1"/>
</dbReference>
<name>F0QWM3_VULM7</name>
<dbReference type="InterPro" id="IPR027417">
    <property type="entry name" value="P-loop_NTPase"/>
</dbReference>
<dbReference type="HOGENOM" id="CLU_077970_2_0_2"/>
<evidence type="ECO:0000313" key="3">
    <source>
        <dbReference type="EMBL" id="ADY02240.1"/>
    </source>
</evidence>
<dbReference type="PANTHER" id="PTHR42708:SF1">
    <property type="entry name" value="GLIDING MOTILITY PROTEIN MGLA"/>
    <property type="match status" value="1"/>
</dbReference>
<sequence length="187" mass="21115">MIEMPIKTVKIVIAGPYGAGKTTFVKTLSEVLPIETDVPIMKSSIDGKKSTTVAFDYGRMKVREDLVVHLFGVPGQERFSFMWKIIARGMHGYLFIVDSSSEEKVKESLGMYSFFRENFPSTPHVIAANKQDAPTAVDIFTVKSILKVPYEVKVMPLIATNRRSALFVLVTLLEEIRSYLLEISKYR</sequence>
<dbReference type="InterPro" id="IPR006689">
    <property type="entry name" value="Small_GTPase_ARF/SAR"/>
</dbReference>